<comment type="caution">
    <text evidence="2">The sequence shown here is derived from an EMBL/GenBank/DDBJ whole genome shotgun (WGS) entry which is preliminary data.</text>
</comment>
<dbReference type="EMBL" id="SHBP01000011">
    <property type="protein sequence ID" value="RZO19463.1"/>
    <property type="molecule type" value="Genomic_DNA"/>
</dbReference>
<keyword evidence="1" id="KW-0732">Signal</keyword>
<reference evidence="2 3" key="1">
    <citation type="submission" date="2019-02" db="EMBL/GenBank/DDBJ databases">
        <title>Prokaryotic population dynamics and viral predation in marine succession experiment using metagenomics: the confinement effect.</title>
        <authorList>
            <person name="Haro-Moreno J.M."/>
            <person name="Rodriguez-Valera F."/>
            <person name="Lopez-Perez M."/>
        </authorList>
    </citation>
    <scope>NUCLEOTIDE SEQUENCE [LARGE SCALE GENOMIC DNA]</scope>
    <source>
        <strain evidence="2">MED-G170</strain>
    </source>
</reference>
<feature type="chain" id="PRO_5021781416" evidence="1">
    <location>
        <begin position="25"/>
        <end position="359"/>
    </location>
</feature>
<accession>A0A520ME11</accession>
<dbReference type="Pfam" id="PF11199">
    <property type="entry name" value="DUF2891"/>
    <property type="match status" value="1"/>
</dbReference>
<dbReference type="AlphaFoldDB" id="A0A520ME11"/>
<proteinExistence type="predicted"/>
<name>A0A520ME11_9GAMM</name>
<dbReference type="Proteomes" id="UP000315889">
    <property type="component" value="Unassembled WGS sequence"/>
</dbReference>
<dbReference type="InterPro" id="IPR021365">
    <property type="entry name" value="DUF2891"/>
</dbReference>
<evidence type="ECO:0000313" key="2">
    <source>
        <dbReference type="EMBL" id="RZO19463.1"/>
    </source>
</evidence>
<evidence type="ECO:0000313" key="3">
    <source>
        <dbReference type="Proteomes" id="UP000315889"/>
    </source>
</evidence>
<protein>
    <submittedName>
        <fullName evidence="2">DUF2891 domain-containing protein</fullName>
    </submittedName>
</protein>
<evidence type="ECO:0000256" key="1">
    <source>
        <dbReference type="SAM" id="SignalP"/>
    </source>
</evidence>
<sequence length="359" mass="40595">MNIRARYCAIAFLLVLGMSNKVLASQGIDNSTSISAHQAANLMQLPLSCAETEYPNKLSQTLYSDDDLASPKALHPAFYGCFDWHSAVHGHWSMVRLLKAFPDIEGRERALAILQQHITPANVAADLAYFKLNSSWERPYGWAWLLKLMSELHTWDDPLAAPLALALKPLAEHLSGQYVTHLPKLVYPIRVGEHTNTAFGLTFAWDYAVLFGDSKLKAAIKKRAQDFYLNDKNCPIEWEPSGYDFLSPCLEELDLMRRVLPEKHFMVWVKDFLPQLLSPNFELAVGEVYDRTDGKLVHLDGLNFSRAWVLSALARQYPKFRHLELVADKHLAYSLPNLVDDSYEGGHWLGSFAINALLP</sequence>
<organism evidence="2 3">
    <name type="scientific">SAR92 clade bacterium</name>
    <dbReference type="NCBI Taxonomy" id="2315479"/>
    <lineage>
        <taxon>Bacteria</taxon>
        <taxon>Pseudomonadati</taxon>
        <taxon>Pseudomonadota</taxon>
        <taxon>Gammaproteobacteria</taxon>
        <taxon>Cellvibrionales</taxon>
        <taxon>Porticoccaceae</taxon>
        <taxon>SAR92 clade</taxon>
    </lineage>
</organism>
<feature type="signal peptide" evidence="1">
    <location>
        <begin position="1"/>
        <end position="24"/>
    </location>
</feature>
<gene>
    <name evidence="2" type="ORF">EVB03_07710</name>
</gene>